<name>A0A6A5YMF8_9PLEO</name>
<organism evidence="2 3">
    <name type="scientific">Lophiotrema nucula</name>
    <dbReference type="NCBI Taxonomy" id="690887"/>
    <lineage>
        <taxon>Eukaryota</taxon>
        <taxon>Fungi</taxon>
        <taxon>Dikarya</taxon>
        <taxon>Ascomycota</taxon>
        <taxon>Pezizomycotina</taxon>
        <taxon>Dothideomycetes</taxon>
        <taxon>Pleosporomycetidae</taxon>
        <taxon>Pleosporales</taxon>
        <taxon>Lophiotremataceae</taxon>
        <taxon>Lophiotrema</taxon>
    </lineage>
</organism>
<proteinExistence type="predicted"/>
<dbReference type="EMBL" id="ML977348">
    <property type="protein sequence ID" value="KAF2108275.1"/>
    <property type="molecule type" value="Genomic_DNA"/>
</dbReference>
<evidence type="ECO:0000313" key="2">
    <source>
        <dbReference type="EMBL" id="KAF2108275.1"/>
    </source>
</evidence>
<dbReference type="AlphaFoldDB" id="A0A6A5YMF8"/>
<keyword evidence="1" id="KW-0812">Transmembrane</keyword>
<accession>A0A6A5YMF8</accession>
<keyword evidence="1" id="KW-1133">Transmembrane helix</keyword>
<sequence>MLNPPKCSSLYICLVVEVLFCCTACSLLFRYHDTDLSISSAFKYCAELLYSLVLHRSFWRYIQGFPNTKVKLMRKVRQIEL</sequence>
<protein>
    <submittedName>
        <fullName evidence="2">Uncharacterized protein</fullName>
    </submittedName>
</protein>
<gene>
    <name evidence="2" type="ORF">BDV96DRAFT_587515</name>
</gene>
<feature type="transmembrane region" description="Helical" evidence="1">
    <location>
        <begin position="9"/>
        <end position="29"/>
    </location>
</feature>
<reference evidence="2" key="1">
    <citation type="journal article" date="2020" name="Stud. Mycol.">
        <title>101 Dothideomycetes genomes: a test case for predicting lifestyles and emergence of pathogens.</title>
        <authorList>
            <person name="Haridas S."/>
            <person name="Albert R."/>
            <person name="Binder M."/>
            <person name="Bloem J."/>
            <person name="Labutti K."/>
            <person name="Salamov A."/>
            <person name="Andreopoulos B."/>
            <person name="Baker S."/>
            <person name="Barry K."/>
            <person name="Bills G."/>
            <person name="Bluhm B."/>
            <person name="Cannon C."/>
            <person name="Castanera R."/>
            <person name="Culley D."/>
            <person name="Daum C."/>
            <person name="Ezra D."/>
            <person name="Gonzalez J."/>
            <person name="Henrissat B."/>
            <person name="Kuo A."/>
            <person name="Liang C."/>
            <person name="Lipzen A."/>
            <person name="Lutzoni F."/>
            <person name="Magnuson J."/>
            <person name="Mondo S."/>
            <person name="Nolan M."/>
            <person name="Ohm R."/>
            <person name="Pangilinan J."/>
            <person name="Park H.-J."/>
            <person name="Ramirez L."/>
            <person name="Alfaro M."/>
            <person name="Sun H."/>
            <person name="Tritt A."/>
            <person name="Yoshinaga Y."/>
            <person name="Zwiers L.-H."/>
            <person name="Turgeon B."/>
            <person name="Goodwin S."/>
            <person name="Spatafora J."/>
            <person name="Crous P."/>
            <person name="Grigoriev I."/>
        </authorList>
    </citation>
    <scope>NUCLEOTIDE SEQUENCE</scope>
    <source>
        <strain evidence="2">CBS 627.86</strain>
    </source>
</reference>
<keyword evidence="1" id="KW-0472">Membrane</keyword>
<dbReference type="Proteomes" id="UP000799770">
    <property type="component" value="Unassembled WGS sequence"/>
</dbReference>
<evidence type="ECO:0000313" key="3">
    <source>
        <dbReference type="Proteomes" id="UP000799770"/>
    </source>
</evidence>
<keyword evidence="3" id="KW-1185">Reference proteome</keyword>
<evidence type="ECO:0000256" key="1">
    <source>
        <dbReference type="SAM" id="Phobius"/>
    </source>
</evidence>